<dbReference type="EMBL" id="CCKQ01014563">
    <property type="protein sequence ID" value="CDW86345.1"/>
    <property type="molecule type" value="Genomic_DNA"/>
</dbReference>
<dbReference type="Proteomes" id="UP000039865">
    <property type="component" value="Unassembled WGS sequence"/>
</dbReference>
<accession>A0A078AVD4</accession>
<reference evidence="2 3" key="1">
    <citation type="submission" date="2014-06" db="EMBL/GenBank/DDBJ databases">
        <authorList>
            <person name="Swart Estienne"/>
        </authorList>
    </citation>
    <scope>NUCLEOTIDE SEQUENCE [LARGE SCALE GENOMIC DNA]</scope>
    <source>
        <strain evidence="2 3">130c</strain>
    </source>
</reference>
<protein>
    <submittedName>
        <fullName evidence="2">Uncharacterized protein</fullName>
    </submittedName>
</protein>
<dbReference type="OrthoDB" id="283803at2759"/>
<feature type="region of interest" description="Disordered" evidence="1">
    <location>
        <begin position="1"/>
        <end position="32"/>
    </location>
</feature>
<proteinExistence type="predicted"/>
<gene>
    <name evidence="2" type="primary">Contig15598.g16618</name>
    <name evidence="2" type="ORF">STYLEM_15439</name>
</gene>
<name>A0A078AVD4_STYLE</name>
<organism evidence="2 3">
    <name type="scientific">Stylonychia lemnae</name>
    <name type="common">Ciliate</name>
    <dbReference type="NCBI Taxonomy" id="5949"/>
    <lineage>
        <taxon>Eukaryota</taxon>
        <taxon>Sar</taxon>
        <taxon>Alveolata</taxon>
        <taxon>Ciliophora</taxon>
        <taxon>Intramacronucleata</taxon>
        <taxon>Spirotrichea</taxon>
        <taxon>Stichotrichia</taxon>
        <taxon>Sporadotrichida</taxon>
        <taxon>Oxytrichidae</taxon>
        <taxon>Stylonychinae</taxon>
        <taxon>Stylonychia</taxon>
    </lineage>
</organism>
<dbReference type="InParanoid" id="A0A078AVD4"/>
<evidence type="ECO:0000313" key="3">
    <source>
        <dbReference type="Proteomes" id="UP000039865"/>
    </source>
</evidence>
<keyword evidence="3" id="KW-1185">Reference proteome</keyword>
<evidence type="ECO:0000313" key="2">
    <source>
        <dbReference type="EMBL" id="CDW86345.1"/>
    </source>
</evidence>
<dbReference type="AlphaFoldDB" id="A0A078AVD4"/>
<feature type="compositionally biased region" description="Basic and acidic residues" evidence="1">
    <location>
        <begin position="19"/>
        <end position="30"/>
    </location>
</feature>
<sequence length="716" mass="83925">MGNCAGKKKPTEQKTTVNKKAEPTKSEKSKYVRPQQFDQTLKDRQFLAKILMYDLNLDKKPQMSIARRFARENTNDQGDNLRMQISEIVFLELKKFFFLCAFAINMDRPNYEYTFNGKTYLKAPFPAPIYLQKALELLVLYTQHYDKFCNDILGAWMDLYVPYEDTPEDNRLMEYHYYELLLKCLDKFENLLVPFKNLWPKYSDIEIYYKDRLETQDVWVSQQTREKYQKKAEEGAKLALANEDMSPQIMEMQGMGLSKEELANLKNRPLSSKLSDNWAIVLGGFEIDLDNEYALEEPADYEGKVKSLKFQEGFTHELRRTDVSDEDLQSKIDILNDYQFSQKFIETVSKKYEIKGEKRVKLHLSEYKKFLLLCYITNKEVTPSEKVDYIWHHHQTYTREYRELTTKIFGKTLSHLPTMGTKKDGERFDDQYKYTLSLYQAMFGEKENSSAWESPENRFNPELFSFSNLSLGKLANLHLLKQFVGKNLVLEMNEKSVKDQSASRADRFLSIRRKNYVQKRRELRLKQKLAVKNKEKNDQQYNLMHITGGPLILPHFSEQSYFDQPNLSQRILSGFYADHDYFDQLEVKQKHSNLGILECLDRLLDLGLGDFDVEGDNDDDYEIAPLNGEMRVGKLGDGLQDFEIQNQSPNKALAEEDSIIIPQGDEFEYPIVDEEDDIVEPSIFDEEEPIGNQNKPNQTKDFRGINKVIIKEDSQI</sequence>
<evidence type="ECO:0000256" key="1">
    <source>
        <dbReference type="SAM" id="MobiDB-lite"/>
    </source>
</evidence>